<feature type="region of interest" description="Disordered" evidence="1">
    <location>
        <begin position="1"/>
        <end position="99"/>
    </location>
</feature>
<feature type="compositionally biased region" description="Basic residues" evidence="1">
    <location>
        <begin position="20"/>
        <end position="33"/>
    </location>
</feature>
<dbReference type="AlphaFoldDB" id="A0A6J4NB60"/>
<evidence type="ECO:0000256" key="1">
    <source>
        <dbReference type="SAM" id="MobiDB-lite"/>
    </source>
</evidence>
<organism evidence="2">
    <name type="scientific">uncultured Pseudonocardia sp</name>
    <dbReference type="NCBI Taxonomy" id="211455"/>
    <lineage>
        <taxon>Bacteria</taxon>
        <taxon>Bacillati</taxon>
        <taxon>Actinomycetota</taxon>
        <taxon>Actinomycetes</taxon>
        <taxon>Pseudonocardiales</taxon>
        <taxon>Pseudonocardiaceae</taxon>
        <taxon>Pseudonocardia</taxon>
        <taxon>environmental samples</taxon>
    </lineage>
</organism>
<proteinExistence type="predicted"/>
<feature type="non-terminal residue" evidence="2">
    <location>
        <position position="99"/>
    </location>
</feature>
<protein>
    <submittedName>
        <fullName evidence="2">Transcriptional regulator, MarR family</fullName>
    </submittedName>
</protein>
<dbReference type="EMBL" id="CADCUS010000012">
    <property type="protein sequence ID" value="CAA9377947.1"/>
    <property type="molecule type" value="Genomic_DNA"/>
</dbReference>
<name>A0A6J4NB60_9PSEU</name>
<evidence type="ECO:0000313" key="2">
    <source>
        <dbReference type="EMBL" id="CAA9377947.1"/>
    </source>
</evidence>
<feature type="compositionally biased region" description="Basic residues" evidence="1">
    <location>
        <begin position="86"/>
        <end position="99"/>
    </location>
</feature>
<accession>A0A6J4NB60</accession>
<gene>
    <name evidence="2" type="ORF">AVDCRST_MAG66-95</name>
</gene>
<feature type="non-terminal residue" evidence="2">
    <location>
        <position position="1"/>
    </location>
</feature>
<sequence length="99" mass="10651">DRAARAGPGDPRPGPAPGHRGPRRPAPRCRHHLPPAAGAAGDDGRQPVHAPAEAGGRRLRRDHQDPRAAHPGHLPRPDRPGAVGLRRVRRRPPRRAGRV</sequence>
<reference evidence="2" key="1">
    <citation type="submission" date="2020-02" db="EMBL/GenBank/DDBJ databases">
        <authorList>
            <person name="Meier V. D."/>
        </authorList>
    </citation>
    <scope>NUCLEOTIDE SEQUENCE</scope>
    <source>
        <strain evidence="2">AVDCRST_MAG66</strain>
    </source>
</reference>